<evidence type="ECO:0000313" key="2">
    <source>
        <dbReference type="EMBL" id="RCX13265.1"/>
    </source>
</evidence>
<gene>
    <name evidence="2" type="ORF">DFR58_11883</name>
</gene>
<keyword evidence="1" id="KW-0472">Membrane</keyword>
<evidence type="ECO:0000313" key="3">
    <source>
        <dbReference type="Proteomes" id="UP000253034"/>
    </source>
</evidence>
<evidence type="ECO:0000256" key="1">
    <source>
        <dbReference type="SAM" id="Phobius"/>
    </source>
</evidence>
<comment type="caution">
    <text evidence="2">The sequence shown here is derived from an EMBL/GenBank/DDBJ whole genome shotgun (WGS) entry which is preliminary data.</text>
</comment>
<name>A0A369AW19_9FIRM</name>
<keyword evidence="1" id="KW-0812">Transmembrane</keyword>
<proteinExistence type="predicted"/>
<dbReference type="AlphaFoldDB" id="A0A369AW19"/>
<keyword evidence="3" id="KW-1185">Reference proteome</keyword>
<dbReference type="OrthoDB" id="90760at2"/>
<sequence length="483" mass="51073">MEQVSVVSPGVESILKSIQSNQSVLNRSAEFMKFVDERGFRPALRIARNMHEEISSFHKKILSVVQFGIKQISGFLSKIVELLKEILDKIKPCQIKVIVNIKSQCGCDKRGVYSKTVSITNNISNITSITNNISKVTSVTNNISISYNVQAQEDDKKGFLEKLLEKILDKIFDQIFDAIYDATIGKALDKIIAAIGGKISSLVGRLRGGNGGGNGGNRGNGGGGGPGGGTNAISSIINSLRNVGSGAFNALSRAGNGILKVFQSVGGAISRLNIGYRLMRVALLAASAAQTVLSSAFITSPITWIIVGIAALIAIIVLLVKNWDTVKEAVGRVWDYIASVFGNIADWFSKNVIQPILSIMPGWLKKLLGIEGGALSGGVVGSGAGGSFGGVGSNGSYALGLSYVPYDGYIAELHQGERVLTAHENKNYKSMRDGTANVPSAKGGSIFNITINGVNKSTNDIVNDLVAKIKEASATMGEVAFNT</sequence>
<dbReference type="Proteomes" id="UP000253034">
    <property type="component" value="Unassembled WGS sequence"/>
</dbReference>
<organism evidence="2 3">
    <name type="scientific">Anaerobacterium chartisolvens</name>
    <dbReference type="NCBI Taxonomy" id="1297424"/>
    <lineage>
        <taxon>Bacteria</taxon>
        <taxon>Bacillati</taxon>
        <taxon>Bacillota</taxon>
        <taxon>Clostridia</taxon>
        <taxon>Eubacteriales</taxon>
        <taxon>Oscillospiraceae</taxon>
        <taxon>Anaerobacterium</taxon>
    </lineage>
</organism>
<dbReference type="EMBL" id="QPJT01000018">
    <property type="protein sequence ID" value="RCX13265.1"/>
    <property type="molecule type" value="Genomic_DNA"/>
</dbReference>
<evidence type="ECO:0008006" key="4">
    <source>
        <dbReference type="Google" id="ProtNLM"/>
    </source>
</evidence>
<accession>A0A369AW19</accession>
<keyword evidence="1" id="KW-1133">Transmembrane helix</keyword>
<protein>
    <recommendedName>
        <fullName evidence="4">Phage-related protein</fullName>
    </recommendedName>
</protein>
<feature type="transmembrane region" description="Helical" evidence="1">
    <location>
        <begin position="302"/>
        <end position="320"/>
    </location>
</feature>
<dbReference type="RefSeq" id="WP_114298681.1">
    <property type="nucleotide sequence ID" value="NZ_QPJT01000018.1"/>
</dbReference>
<reference evidence="2 3" key="1">
    <citation type="submission" date="2018-07" db="EMBL/GenBank/DDBJ databases">
        <title>Genomic Encyclopedia of Type Strains, Phase IV (KMG-IV): sequencing the most valuable type-strain genomes for metagenomic binning, comparative biology and taxonomic classification.</title>
        <authorList>
            <person name="Goeker M."/>
        </authorList>
    </citation>
    <scope>NUCLEOTIDE SEQUENCE [LARGE SCALE GENOMIC DNA]</scope>
    <source>
        <strain evidence="2 3">DSM 27016</strain>
    </source>
</reference>